<sequence>MHEDRLMALTSPKVPVCSALKENDQVCEKREQSAHRRAVPQSSSMSPNESKCVDAEGKSLKKLNQTKGWASECSSRCIDEDVGAPNLIHRLAQHNFKLEPVKLGEPKSNLATRRLDIAKPKVASGNRPPRTKGKKIVTNVEAVASKGKLPNLPHLVGRRIKEGARKPGESMHLLVGIPFQLFHVATPSGLDTDIAFEIVSDTDAQISNTTSATDAQVQTAAPGTKAQKDGETA</sequence>
<dbReference type="Gramene" id="PGSC0003DMT400085325">
    <property type="protein sequence ID" value="PGSC0003DMT400085325"/>
    <property type="gene ID" value="PGSC0003DMG400034896"/>
</dbReference>
<dbReference type="Proteomes" id="UP000011115">
    <property type="component" value="Unassembled WGS sequence"/>
</dbReference>
<protein>
    <submittedName>
        <fullName evidence="2">Uncharacterized protein</fullName>
    </submittedName>
</protein>
<dbReference type="HOGENOM" id="CLU_1191647_0_0_1"/>
<dbReference type="EnsemblPlants" id="PGSC0003DMT400085325">
    <property type="protein sequence ID" value="PGSC0003DMT400085325"/>
    <property type="gene ID" value="PGSC0003DMG400034896"/>
</dbReference>
<feature type="region of interest" description="Disordered" evidence="1">
    <location>
        <begin position="209"/>
        <end position="233"/>
    </location>
</feature>
<reference evidence="3" key="1">
    <citation type="journal article" date="2011" name="Nature">
        <title>Genome sequence and analysis of the tuber crop potato.</title>
        <authorList>
            <consortium name="The Potato Genome Sequencing Consortium"/>
        </authorList>
    </citation>
    <scope>NUCLEOTIDE SEQUENCE [LARGE SCALE GENOMIC DNA]</scope>
    <source>
        <strain evidence="3">cv. DM1-3 516 R44</strain>
    </source>
</reference>
<dbReference type="InParanoid" id="M1D994"/>
<feature type="compositionally biased region" description="Polar residues" evidence="1">
    <location>
        <begin position="40"/>
        <end position="49"/>
    </location>
</feature>
<organism evidence="2 3">
    <name type="scientific">Solanum tuberosum</name>
    <name type="common">Potato</name>
    <dbReference type="NCBI Taxonomy" id="4113"/>
    <lineage>
        <taxon>Eukaryota</taxon>
        <taxon>Viridiplantae</taxon>
        <taxon>Streptophyta</taxon>
        <taxon>Embryophyta</taxon>
        <taxon>Tracheophyta</taxon>
        <taxon>Spermatophyta</taxon>
        <taxon>Magnoliopsida</taxon>
        <taxon>eudicotyledons</taxon>
        <taxon>Gunneridae</taxon>
        <taxon>Pentapetalae</taxon>
        <taxon>asterids</taxon>
        <taxon>lamiids</taxon>
        <taxon>Solanales</taxon>
        <taxon>Solanaceae</taxon>
        <taxon>Solanoideae</taxon>
        <taxon>Solaneae</taxon>
        <taxon>Solanum</taxon>
    </lineage>
</organism>
<keyword evidence="3" id="KW-1185">Reference proteome</keyword>
<evidence type="ECO:0000256" key="1">
    <source>
        <dbReference type="SAM" id="MobiDB-lite"/>
    </source>
</evidence>
<proteinExistence type="predicted"/>
<evidence type="ECO:0000313" key="2">
    <source>
        <dbReference type="EnsemblPlants" id="PGSC0003DMT400085325"/>
    </source>
</evidence>
<dbReference type="AlphaFoldDB" id="M1D994"/>
<feature type="region of interest" description="Disordered" evidence="1">
    <location>
        <begin position="28"/>
        <end position="54"/>
    </location>
</feature>
<name>M1D994_SOLTU</name>
<accession>M1D994</accession>
<reference evidence="2" key="2">
    <citation type="submission" date="2015-06" db="UniProtKB">
        <authorList>
            <consortium name="EnsemblPlants"/>
        </authorList>
    </citation>
    <scope>IDENTIFICATION</scope>
    <source>
        <strain evidence="2">DM1-3 516 R44</strain>
    </source>
</reference>
<dbReference type="PaxDb" id="4113-PGSC0003DMT400085325"/>
<evidence type="ECO:0000313" key="3">
    <source>
        <dbReference type="Proteomes" id="UP000011115"/>
    </source>
</evidence>
<feature type="compositionally biased region" description="Polar residues" evidence="1">
    <location>
        <begin position="209"/>
        <end position="221"/>
    </location>
</feature>